<reference evidence="1 2" key="1">
    <citation type="journal article" date="2019" name="New Phytol.">
        <title>Comparative genomics reveals unique wood-decay strategies and fruiting body development in the Schizophyllaceae.</title>
        <authorList>
            <person name="Almasi E."/>
            <person name="Sahu N."/>
            <person name="Krizsan K."/>
            <person name="Balint B."/>
            <person name="Kovacs G.M."/>
            <person name="Kiss B."/>
            <person name="Cseklye J."/>
            <person name="Drula E."/>
            <person name="Henrissat B."/>
            <person name="Nagy I."/>
            <person name="Chovatia M."/>
            <person name="Adam C."/>
            <person name="LaButti K."/>
            <person name="Lipzen A."/>
            <person name="Riley R."/>
            <person name="Grigoriev I.V."/>
            <person name="Nagy L.G."/>
        </authorList>
    </citation>
    <scope>NUCLEOTIDE SEQUENCE [LARGE SCALE GENOMIC DNA]</scope>
    <source>
        <strain evidence="1 2">NL-1724</strain>
    </source>
</reference>
<keyword evidence="2" id="KW-1185">Reference proteome</keyword>
<sequence>MPAVLVCGARDGPLVCGLCEHANVAPLLVPDENEIRGPAAIDLGAAVNKLFDGGGVTGYWDKGAVFPRGSRYEGSPEPFCDVCGCGSTHLAHCGKCERYVCLENCFRAFNWPAEVMQAACDEASFVCPKCFGEKEEYTVTLWEEFYNCVPPGGTFTTISPAVHWKLQGLQGLARTPLSTHLLRRGAACACSFPGVVGKHDVLRPSGRSAWARRPRDLVFDDLHTDQGRQEYRQKLLVFLSQGVHSGNHRMVWSFTACYNIQGRGLVVGGDDSRSYVAPVEESMAVLLPPWVVDAIHQRIGENNLLFIYAAGGVSEKATDDGLPPVRAFWAASHLRNALFIITPEHTAFQWGQLSSFVSLLARDMVEIAAPMATHVLHAAMNCPPMQHSPSFVFVMKDKAGSEAIRYYLAHDKVAWVYGNPVPVRCPYCLRVGTWREVKHLPSAPADMQKVISQQAKNSGKTGVWWSCAGEPCMKGTERTSYWTISPPHASRANGGWNNNGRAYIASDKYQVMKEGDQSPWMLPSTAMAFARQAPQPDPLGTAVG</sequence>
<evidence type="ECO:0000313" key="2">
    <source>
        <dbReference type="Proteomes" id="UP000320762"/>
    </source>
</evidence>
<dbReference type="EMBL" id="VDMD01000207">
    <property type="protein sequence ID" value="TRM55260.1"/>
    <property type="molecule type" value="Genomic_DNA"/>
</dbReference>
<gene>
    <name evidence="1" type="ORF">BD626DRAFT_578733</name>
</gene>
<dbReference type="AlphaFoldDB" id="A0A550BRU2"/>
<evidence type="ECO:0000313" key="1">
    <source>
        <dbReference type="EMBL" id="TRM55260.1"/>
    </source>
</evidence>
<comment type="caution">
    <text evidence="1">The sequence shown here is derived from an EMBL/GenBank/DDBJ whole genome shotgun (WGS) entry which is preliminary data.</text>
</comment>
<accession>A0A550BRU2</accession>
<dbReference type="Proteomes" id="UP000320762">
    <property type="component" value="Unassembled WGS sequence"/>
</dbReference>
<name>A0A550BRU2_9AGAR</name>
<organism evidence="1 2">
    <name type="scientific">Schizophyllum amplum</name>
    <dbReference type="NCBI Taxonomy" id="97359"/>
    <lineage>
        <taxon>Eukaryota</taxon>
        <taxon>Fungi</taxon>
        <taxon>Dikarya</taxon>
        <taxon>Basidiomycota</taxon>
        <taxon>Agaricomycotina</taxon>
        <taxon>Agaricomycetes</taxon>
        <taxon>Agaricomycetidae</taxon>
        <taxon>Agaricales</taxon>
        <taxon>Schizophyllaceae</taxon>
        <taxon>Schizophyllum</taxon>
    </lineage>
</organism>
<proteinExistence type="predicted"/>
<protein>
    <submittedName>
        <fullName evidence="1">Uncharacterized protein</fullName>
    </submittedName>
</protein>